<protein>
    <submittedName>
        <fullName evidence="2">Uncharacterized protein</fullName>
    </submittedName>
</protein>
<evidence type="ECO:0000256" key="1">
    <source>
        <dbReference type="SAM" id="MobiDB-lite"/>
    </source>
</evidence>
<name>A0A9N7TJQ2_PLEPL</name>
<proteinExistence type="predicted"/>
<evidence type="ECO:0000313" key="3">
    <source>
        <dbReference type="Proteomes" id="UP001153269"/>
    </source>
</evidence>
<feature type="region of interest" description="Disordered" evidence="1">
    <location>
        <begin position="1"/>
        <end position="23"/>
    </location>
</feature>
<evidence type="ECO:0000313" key="2">
    <source>
        <dbReference type="EMBL" id="CAB1413243.1"/>
    </source>
</evidence>
<gene>
    <name evidence="2" type="ORF">PLEPLA_LOCUS943</name>
</gene>
<comment type="caution">
    <text evidence="2">The sequence shown here is derived from an EMBL/GenBank/DDBJ whole genome shotgun (WGS) entry which is preliminary data.</text>
</comment>
<dbReference type="AlphaFoldDB" id="A0A9N7TJQ2"/>
<dbReference type="EMBL" id="CADEAL010000047">
    <property type="protein sequence ID" value="CAB1413243.1"/>
    <property type="molecule type" value="Genomic_DNA"/>
</dbReference>
<feature type="compositionally biased region" description="Polar residues" evidence="1">
    <location>
        <begin position="133"/>
        <end position="142"/>
    </location>
</feature>
<sequence length="142" mass="15155">MINGGPGLQISSSSHSQYASDRPPLKVASAITAHTDRLFLPRAQGGRLGGGGGDSADPRGSHRRVCPLAQTNEIILGEVMLKMNRPLPIPHRHAGHMSPAPCAYAKAIHRLPSRRTSGFTQDRHGTAQPPDPNTSTRQEACI</sequence>
<feature type="region of interest" description="Disordered" evidence="1">
    <location>
        <begin position="116"/>
        <end position="142"/>
    </location>
</feature>
<dbReference type="Proteomes" id="UP001153269">
    <property type="component" value="Unassembled WGS sequence"/>
</dbReference>
<feature type="region of interest" description="Disordered" evidence="1">
    <location>
        <begin position="40"/>
        <end position="65"/>
    </location>
</feature>
<accession>A0A9N7TJQ2</accession>
<keyword evidence="3" id="KW-1185">Reference proteome</keyword>
<reference evidence="2" key="1">
    <citation type="submission" date="2020-03" db="EMBL/GenBank/DDBJ databases">
        <authorList>
            <person name="Weist P."/>
        </authorList>
    </citation>
    <scope>NUCLEOTIDE SEQUENCE</scope>
</reference>
<organism evidence="2 3">
    <name type="scientific">Pleuronectes platessa</name>
    <name type="common">European plaice</name>
    <dbReference type="NCBI Taxonomy" id="8262"/>
    <lineage>
        <taxon>Eukaryota</taxon>
        <taxon>Metazoa</taxon>
        <taxon>Chordata</taxon>
        <taxon>Craniata</taxon>
        <taxon>Vertebrata</taxon>
        <taxon>Euteleostomi</taxon>
        <taxon>Actinopterygii</taxon>
        <taxon>Neopterygii</taxon>
        <taxon>Teleostei</taxon>
        <taxon>Neoteleostei</taxon>
        <taxon>Acanthomorphata</taxon>
        <taxon>Carangaria</taxon>
        <taxon>Pleuronectiformes</taxon>
        <taxon>Pleuronectoidei</taxon>
        <taxon>Pleuronectidae</taxon>
        <taxon>Pleuronectes</taxon>
    </lineage>
</organism>